<evidence type="ECO:0000256" key="1">
    <source>
        <dbReference type="SAM" id="MobiDB-lite"/>
    </source>
</evidence>
<gene>
    <name evidence="4" type="ORF">M406DRAFT_73983</name>
</gene>
<dbReference type="Pfam" id="PF20237">
    <property type="entry name" value="DUF6594"/>
    <property type="match status" value="1"/>
</dbReference>
<feature type="compositionally biased region" description="Low complexity" evidence="1">
    <location>
        <begin position="240"/>
        <end position="260"/>
    </location>
</feature>
<feature type="region of interest" description="Disordered" evidence="1">
    <location>
        <begin position="155"/>
        <end position="228"/>
    </location>
</feature>
<dbReference type="OrthoDB" id="5416037at2759"/>
<feature type="region of interest" description="Disordered" evidence="1">
    <location>
        <begin position="240"/>
        <end position="324"/>
    </location>
</feature>
<feature type="domain" description="DUF6594" evidence="3">
    <location>
        <begin position="431"/>
        <end position="572"/>
    </location>
</feature>
<keyword evidence="2" id="KW-0812">Transmembrane</keyword>
<feature type="compositionally biased region" description="Basic and acidic residues" evidence="1">
    <location>
        <begin position="303"/>
        <end position="322"/>
    </location>
</feature>
<evidence type="ECO:0000259" key="3">
    <source>
        <dbReference type="Pfam" id="PF20237"/>
    </source>
</evidence>
<reference evidence="4" key="1">
    <citation type="journal article" date="2020" name="Phytopathology">
        <title>Genome sequence of the chestnut blight fungus Cryphonectria parasitica EP155: A fundamental resource for an archetypical invasive plant pathogen.</title>
        <authorList>
            <person name="Crouch J.A."/>
            <person name="Dawe A."/>
            <person name="Aerts A."/>
            <person name="Barry K."/>
            <person name="Churchill A.C.L."/>
            <person name="Grimwood J."/>
            <person name="Hillman B."/>
            <person name="Milgroom M.G."/>
            <person name="Pangilinan J."/>
            <person name="Smith M."/>
            <person name="Salamov A."/>
            <person name="Schmutz J."/>
            <person name="Yadav J."/>
            <person name="Grigoriev I.V."/>
            <person name="Nuss D."/>
        </authorList>
    </citation>
    <scope>NUCLEOTIDE SEQUENCE</scope>
    <source>
        <strain evidence="4">EP155</strain>
    </source>
</reference>
<sequence>MLPTYKCPTIPTIQEPPSEQPPLADLDHVLDVATDQANEPPPRVTTASTTTTRLTSTKRDHLGRSSYYRSASPQLHHFLKANNSPAAENELSRASHGRGSPSSRRRYSAADLALLKSSSIRANTSLPLDCEGWGLKHLSPSSAANQARIPSIPALPRSAASHRRASLSTIPHSNDKDDKEDRIDLGREESIGSGHDVASIPPAGEDWPRGRETENTAAEGISSDTMLPPSLDLLKALMTTSSSSPTAKSNSSSRSSTSSSSRRHSVASSEKTTDTDLSLGEDHVGAVGGDETPIAPAATQPPERLRAPLDKHHSHSPERDRYYGTPEMPRGSAKLPHISAQNLTPRVPNQTHPKHLPRAEKLPLSGYELLASTISSSSSSAANQRCRASAYPTSASFGPPHKHGSRRNSTASFVSVFPSGGTDEQDHVAIKPIYRRFEALNHRLLLHLQDELGELEEQLHRLDTTDTQTRRVQNHILPASRRAEFLAGGELQWHKTDILDKIAFKLGQYNHVLTSFTATRDLPAPSPSDIDDYQTYLATRQPISEDETRFLDSAEDLVTLAASEECSPISSNGSPHSSMHHETRPAAQEYLQSLHHNTTSEEPTVTPIPGTMHGNSWLVRHNRLSIGSRSSSGIDSATSISPRSTTRPQPLEPLIASHPSVLSTQQLMTSASLPPQHHRGVSRGVMQVDPSTLTTETRKTPEPVVPSQTTSDAALTMAGAVLLPMLGFTVIPGFVGRMAVVLLVGLWAFNSMAVLGVWRAFASRQDIARDVGAYVAVMAVVAGCMG</sequence>
<name>A0A9P5CMK8_CRYP1</name>
<dbReference type="InterPro" id="IPR046529">
    <property type="entry name" value="DUF6594"/>
</dbReference>
<feature type="region of interest" description="Disordered" evidence="1">
    <location>
        <begin position="1"/>
        <end position="65"/>
    </location>
</feature>
<organism evidence="4 5">
    <name type="scientific">Cryphonectria parasitica (strain ATCC 38755 / EP155)</name>
    <dbReference type="NCBI Taxonomy" id="660469"/>
    <lineage>
        <taxon>Eukaryota</taxon>
        <taxon>Fungi</taxon>
        <taxon>Dikarya</taxon>
        <taxon>Ascomycota</taxon>
        <taxon>Pezizomycotina</taxon>
        <taxon>Sordariomycetes</taxon>
        <taxon>Sordariomycetidae</taxon>
        <taxon>Diaporthales</taxon>
        <taxon>Cryphonectriaceae</taxon>
        <taxon>Cryphonectria-Endothia species complex</taxon>
        <taxon>Cryphonectria</taxon>
    </lineage>
</organism>
<feature type="compositionally biased region" description="Low complexity" evidence="1">
    <location>
        <begin position="628"/>
        <end position="641"/>
    </location>
</feature>
<feature type="region of interest" description="Disordered" evidence="1">
    <location>
        <begin position="628"/>
        <end position="650"/>
    </location>
</feature>
<proteinExistence type="predicted"/>
<dbReference type="PANTHER" id="PTHR34502">
    <property type="entry name" value="DUF6594 DOMAIN-CONTAINING PROTEIN-RELATED"/>
    <property type="match status" value="1"/>
</dbReference>
<keyword evidence="2" id="KW-1133">Transmembrane helix</keyword>
<dbReference type="EMBL" id="MU032349">
    <property type="protein sequence ID" value="KAF3763367.1"/>
    <property type="molecule type" value="Genomic_DNA"/>
</dbReference>
<dbReference type="PANTHER" id="PTHR34502:SF6">
    <property type="entry name" value="DUF6594 DOMAIN-CONTAINING PROTEIN"/>
    <property type="match status" value="1"/>
</dbReference>
<dbReference type="Proteomes" id="UP000803844">
    <property type="component" value="Unassembled WGS sequence"/>
</dbReference>
<feature type="compositionally biased region" description="Basic and acidic residues" evidence="1">
    <location>
        <begin position="173"/>
        <end position="190"/>
    </location>
</feature>
<dbReference type="AlphaFoldDB" id="A0A9P5CMK8"/>
<keyword evidence="2" id="KW-0472">Membrane</keyword>
<feature type="compositionally biased region" description="Low complexity" evidence="1">
    <location>
        <begin position="92"/>
        <end position="102"/>
    </location>
</feature>
<dbReference type="RefSeq" id="XP_040774328.1">
    <property type="nucleotide sequence ID" value="XM_040925679.1"/>
</dbReference>
<accession>A0A9P5CMK8</accession>
<protein>
    <recommendedName>
        <fullName evidence="3">DUF6594 domain-containing protein</fullName>
    </recommendedName>
</protein>
<evidence type="ECO:0000313" key="5">
    <source>
        <dbReference type="Proteomes" id="UP000803844"/>
    </source>
</evidence>
<keyword evidence="5" id="KW-1185">Reference proteome</keyword>
<comment type="caution">
    <text evidence="4">The sequence shown here is derived from an EMBL/GenBank/DDBJ whole genome shotgun (WGS) entry which is preliminary data.</text>
</comment>
<dbReference type="GeneID" id="63842808"/>
<evidence type="ECO:0000313" key="4">
    <source>
        <dbReference type="EMBL" id="KAF3763367.1"/>
    </source>
</evidence>
<feature type="transmembrane region" description="Helical" evidence="2">
    <location>
        <begin position="713"/>
        <end position="731"/>
    </location>
</feature>
<feature type="transmembrane region" description="Helical" evidence="2">
    <location>
        <begin position="738"/>
        <end position="761"/>
    </location>
</feature>
<evidence type="ECO:0000256" key="2">
    <source>
        <dbReference type="SAM" id="Phobius"/>
    </source>
</evidence>
<feature type="region of interest" description="Disordered" evidence="1">
    <location>
        <begin position="84"/>
        <end position="105"/>
    </location>
</feature>
<feature type="compositionally biased region" description="Low complexity" evidence="1">
    <location>
        <begin position="45"/>
        <end position="55"/>
    </location>
</feature>